<gene>
    <name evidence="10 13" type="primary">idi</name>
    <name evidence="13" type="ORF">ACFOUW_33010</name>
</gene>
<evidence type="ECO:0000313" key="14">
    <source>
        <dbReference type="Proteomes" id="UP001595699"/>
    </source>
</evidence>
<feature type="binding site" evidence="10">
    <location>
        <position position="33"/>
    </location>
    <ligand>
        <name>Mn(2+)</name>
        <dbReference type="ChEBI" id="CHEBI:29035"/>
    </ligand>
</feature>
<feature type="binding site" evidence="10">
    <location>
        <position position="40"/>
    </location>
    <ligand>
        <name>Mn(2+)</name>
        <dbReference type="ChEBI" id="CHEBI:29035"/>
    </ligand>
</feature>
<feature type="domain" description="Nudix hydrolase" evidence="12">
    <location>
        <begin position="38"/>
        <end position="172"/>
    </location>
</feature>
<dbReference type="RefSeq" id="WP_205116404.1">
    <property type="nucleotide sequence ID" value="NZ_JAFBCM010000001.1"/>
</dbReference>
<evidence type="ECO:0000256" key="2">
    <source>
        <dbReference type="ARBA" id="ARBA00007579"/>
    </source>
</evidence>
<dbReference type="NCBIfam" id="NF002995">
    <property type="entry name" value="PRK03759.1"/>
    <property type="match status" value="1"/>
</dbReference>
<dbReference type="PROSITE" id="PS51462">
    <property type="entry name" value="NUDIX"/>
    <property type="match status" value="1"/>
</dbReference>
<keyword evidence="9 10" id="KW-0413">Isomerase</keyword>
<dbReference type="PIRSF" id="PIRSF018427">
    <property type="entry name" value="Isopntndiph_ism"/>
    <property type="match status" value="1"/>
</dbReference>
<dbReference type="CDD" id="cd02885">
    <property type="entry name" value="NUDIX_IPP_Isomerase"/>
    <property type="match status" value="1"/>
</dbReference>
<comment type="function">
    <text evidence="10">Catalyzes the 1,3-allylic rearrangement of the homoallylic substrate isopentenyl (IPP) to its highly electrophilic allylic isomer, dimethylallyl diphosphate (DMAPP).</text>
</comment>
<evidence type="ECO:0000256" key="8">
    <source>
        <dbReference type="ARBA" id="ARBA00023229"/>
    </source>
</evidence>
<dbReference type="GO" id="GO:0004452">
    <property type="term" value="F:isopentenyl-diphosphate delta-isomerase activity"/>
    <property type="evidence" value="ECO:0007669"/>
    <property type="project" value="UniProtKB-EC"/>
</dbReference>
<dbReference type="EC" id="5.3.3.2" evidence="3 10"/>
<keyword evidence="7 10" id="KW-0464">Manganese</keyword>
<dbReference type="PANTHER" id="PTHR10885">
    <property type="entry name" value="ISOPENTENYL-DIPHOSPHATE DELTA-ISOMERASE"/>
    <property type="match status" value="1"/>
</dbReference>
<dbReference type="Pfam" id="PF00293">
    <property type="entry name" value="NUDIX"/>
    <property type="match status" value="1"/>
</dbReference>
<evidence type="ECO:0000313" key="13">
    <source>
        <dbReference type="EMBL" id="MFC3765695.1"/>
    </source>
</evidence>
<keyword evidence="14" id="KW-1185">Reference proteome</keyword>
<comment type="cofactor">
    <cofactor evidence="10">
        <name>Mn(2+)</name>
        <dbReference type="ChEBI" id="CHEBI:29035"/>
    </cofactor>
    <text evidence="10">Binds 1 Mn(2+) ion per subunit.</text>
</comment>
<comment type="pathway">
    <text evidence="1 10">Isoprenoid biosynthesis; dimethylallyl diphosphate biosynthesis; dimethylallyl diphosphate from isopentenyl diphosphate: step 1/1.</text>
</comment>
<comment type="catalytic activity">
    <reaction evidence="10">
        <text>isopentenyl diphosphate = dimethylallyl diphosphate</text>
        <dbReference type="Rhea" id="RHEA:23284"/>
        <dbReference type="ChEBI" id="CHEBI:57623"/>
        <dbReference type="ChEBI" id="CHEBI:128769"/>
        <dbReference type="EC" id="5.3.3.2"/>
    </reaction>
</comment>
<feature type="compositionally biased region" description="Basic and acidic residues" evidence="11">
    <location>
        <begin position="188"/>
        <end position="197"/>
    </location>
</feature>
<comment type="caution">
    <text evidence="13">The sequence shown here is derived from an EMBL/GenBank/DDBJ whole genome shotgun (WGS) entry which is preliminary data.</text>
</comment>
<reference evidence="14" key="1">
    <citation type="journal article" date="2019" name="Int. J. Syst. Evol. Microbiol.">
        <title>The Global Catalogue of Microorganisms (GCM) 10K type strain sequencing project: providing services to taxonomists for standard genome sequencing and annotation.</title>
        <authorList>
            <consortium name="The Broad Institute Genomics Platform"/>
            <consortium name="The Broad Institute Genome Sequencing Center for Infectious Disease"/>
            <person name="Wu L."/>
            <person name="Ma J."/>
        </authorList>
    </citation>
    <scope>NUCLEOTIDE SEQUENCE [LARGE SCALE GENOMIC DNA]</scope>
    <source>
        <strain evidence="14">CGMCC 4.7241</strain>
    </source>
</reference>
<keyword evidence="8 10" id="KW-0414">Isoprene biosynthesis</keyword>
<evidence type="ECO:0000256" key="11">
    <source>
        <dbReference type="SAM" id="MobiDB-lite"/>
    </source>
</evidence>
<evidence type="ECO:0000256" key="4">
    <source>
        <dbReference type="ARBA" id="ARBA00022490"/>
    </source>
</evidence>
<dbReference type="PANTHER" id="PTHR10885:SF0">
    <property type="entry name" value="ISOPENTENYL-DIPHOSPHATE DELTA-ISOMERASE"/>
    <property type="match status" value="1"/>
</dbReference>
<dbReference type="InterPro" id="IPR011876">
    <property type="entry name" value="IsopentenylPP_isomerase_typ1"/>
</dbReference>
<evidence type="ECO:0000256" key="3">
    <source>
        <dbReference type="ARBA" id="ARBA00012057"/>
    </source>
</evidence>
<dbReference type="NCBIfam" id="TIGR02150">
    <property type="entry name" value="IPP_isom_1"/>
    <property type="match status" value="1"/>
</dbReference>
<comment type="subcellular location">
    <subcellularLocation>
        <location evidence="10">Cytoplasm</location>
    </subcellularLocation>
</comment>
<comment type="similarity">
    <text evidence="2 10">Belongs to the IPP isomerase type 1 family.</text>
</comment>
<feature type="binding site" evidence="10">
    <location>
        <position position="124"/>
    </location>
    <ligand>
        <name>Mn(2+)</name>
        <dbReference type="ChEBI" id="CHEBI:29035"/>
    </ligand>
</feature>
<sequence length="206" mass="22349">MSRQAQPSGYERVVLLADDDDVPIGTADKATVHHATTPRHRGFSCYVMDAADRVLVTRRSLTKRTWPGVWSNSFCGHPAPGEPYEHAVHRRAADELGLVLLELRCVLPSFRYTATDPSGIVENEHCPVYVAKTASTPLADPDEVGELAWTTGDALLGLVQQTPWAITPWAALQVPLLAADFGPSDPVPDSRHPDRGVDPAAEAALR</sequence>
<proteinExistence type="inferred from homology"/>
<dbReference type="Proteomes" id="UP001595699">
    <property type="component" value="Unassembled WGS sequence"/>
</dbReference>
<feature type="binding site" evidence="10">
    <location>
        <position position="77"/>
    </location>
    <ligand>
        <name>Mn(2+)</name>
        <dbReference type="ChEBI" id="CHEBI:29035"/>
    </ligand>
</feature>
<feature type="binding site" evidence="10">
    <location>
        <position position="122"/>
    </location>
    <ligand>
        <name>Mn(2+)</name>
        <dbReference type="ChEBI" id="CHEBI:29035"/>
    </ligand>
</feature>
<feature type="binding site" evidence="10">
    <location>
        <position position="95"/>
    </location>
    <ligand>
        <name>Mg(2+)</name>
        <dbReference type="ChEBI" id="CHEBI:18420"/>
    </ligand>
</feature>
<dbReference type="InterPro" id="IPR015797">
    <property type="entry name" value="NUDIX_hydrolase-like_dom_sf"/>
</dbReference>
<protein>
    <recommendedName>
        <fullName evidence="3 10">Isopentenyl-diphosphate Delta-isomerase</fullName>
        <shortName evidence="10">IPP isomerase</shortName>
        <ecNumber evidence="3 10">5.3.3.2</ecNumber>
    </recommendedName>
    <alternativeName>
        <fullName evidence="10">IPP:DMAPP isomerase</fullName>
    </alternativeName>
    <alternativeName>
        <fullName evidence="10">Isopentenyl pyrophosphate isomerase</fullName>
    </alternativeName>
</protein>
<keyword evidence="4 10" id="KW-0963">Cytoplasm</keyword>
<dbReference type="InterPro" id="IPR000086">
    <property type="entry name" value="NUDIX_hydrolase_dom"/>
</dbReference>
<evidence type="ECO:0000256" key="6">
    <source>
        <dbReference type="ARBA" id="ARBA00022842"/>
    </source>
</evidence>
<keyword evidence="6 10" id="KW-0460">Magnesium</keyword>
<evidence type="ECO:0000256" key="5">
    <source>
        <dbReference type="ARBA" id="ARBA00022723"/>
    </source>
</evidence>
<evidence type="ECO:0000256" key="9">
    <source>
        <dbReference type="ARBA" id="ARBA00023235"/>
    </source>
</evidence>
<name>A0ABV7YK05_9ACTN</name>
<feature type="active site" evidence="10">
    <location>
        <position position="124"/>
    </location>
</feature>
<dbReference type="HAMAP" id="MF_00202">
    <property type="entry name" value="Idi"/>
    <property type="match status" value="1"/>
</dbReference>
<keyword evidence="5 10" id="KW-0479">Metal-binding</keyword>
<organism evidence="13 14">
    <name type="scientific">Tenggerimyces flavus</name>
    <dbReference type="NCBI Taxonomy" id="1708749"/>
    <lineage>
        <taxon>Bacteria</taxon>
        <taxon>Bacillati</taxon>
        <taxon>Actinomycetota</taxon>
        <taxon>Actinomycetes</taxon>
        <taxon>Propionibacteriales</taxon>
        <taxon>Nocardioidaceae</taxon>
        <taxon>Tenggerimyces</taxon>
    </lineage>
</organism>
<evidence type="ECO:0000256" key="10">
    <source>
        <dbReference type="HAMAP-Rule" id="MF_00202"/>
    </source>
</evidence>
<dbReference type="Gene3D" id="3.90.79.10">
    <property type="entry name" value="Nucleoside Triphosphate Pyrophosphohydrolase"/>
    <property type="match status" value="1"/>
</dbReference>
<evidence type="ECO:0000256" key="7">
    <source>
        <dbReference type="ARBA" id="ARBA00023211"/>
    </source>
</evidence>
<evidence type="ECO:0000259" key="12">
    <source>
        <dbReference type="PROSITE" id="PS51462"/>
    </source>
</evidence>
<dbReference type="EMBL" id="JBHRZH010000041">
    <property type="protein sequence ID" value="MFC3765695.1"/>
    <property type="molecule type" value="Genomic_DNA"/>
</dbReference>
<accession>A0ABV7YK05</accession>
<comment type="cofactor">
    <cofactor evidence="10">
        <name>Mg(2+)</name>
        <dbReference type="ChEBI" id="CHEBI:18420"/>
    </cofactor>
    <text evidence="10">Binds 1 Mg(2+) ion per subunit. The magnesium ion binds only when substrate is bound.</text>
</comment>
<dbReference type="InterPro" id="IPR056375">
    <property type="entry name" value="Idi_bact"/>
</dbReference>
<feature type="region of interest" description="Disordered" evidence="11">
    <location>
        <begin position="183"/>
        <end position="206"/>
    </location>
</feature>
<feature type="active site" evidence="10">
    <location>
        <position position="75"/>
    </location>
</feature>
<evidence type="ECO:0000256" key="1">
    <source>
        <dbReference type="ARBA" id="ARBA00004826"/>
    </source>
</evidence>
<dbReference type="SUPFAM" id="SSF55811">
    <property type="entry name" value="Nudix"/>
    <property type="match status" value="1"/>
</dbReference>